<dbReference type="GO" id="GO:0043386">
    <property type="term" value="P:mycotoxin biosynthetic process"/>
    <property type="evidence" value="ECO:0007669"/>
    <property type="project" value="InterPro"/>
</dbReference>
<accession>A0A2R6P245</accession>
<keyword evidence="4" id="KW-1185">Reference proteome</keyword>
<sequence>MATRKSGEHVHHCFNYLRQTILCGANPTLEPVVPILGVRSVNAEMPRVCRDWTAVYELVEKNFWGSSVWKGTNGTDAQWYGHPVVWPPLLGYDGDLVKKKSAHELASCPQVFFPHILDTVANHGQALRNSIMVCKVA</sequence>
<dbReference type="InterPro" id="IPR021765">
    <property type="entry name" value="UstYa-like"/>
</dbReference>
<comment type="caution">
    <text evidence="3">The sequence shown here is derived from an EMBL/GenBank/DDBJ whole genome shotgun (WGS) entry which is preliminary data.</text>
</comment>
<dbReference type="PANTHER" id="PTHR33365:SF4">
    <property type="entry name" value="CYCLOCHLOROTINE BIOSYNTHESIS PROTEIN O"/>
    <property type="match status" value="1"/>
</dbReference>
<dbReference type="Pfam" id="PF11807">
    <property type="entry name" value="UstYa"/>
    <property type="match status" value="1"/>
</dbReference>
<evidence type="ECO:0000313" key="4">
    <source>
        <dbReference type="Proteomes" id="UP000186601"/>
    </source>
</evidence>
<proteinExistence type="inferred from homology"/>
<organism evidence="3 4">
    <name type="scientific">Hermanssonia centrifuga</name>
    <dbReference type="NCBI Taxonomy" id="98765"/>
    <lineage>
        <taxon>Eukaryota</taxon>
        <taxon>Fungi</taxon>
        <taxon>Dikarya</taxon>
        <taxon>Basidiomycota</taxon>
        <taxon>Agaricomycotina</taxon>
        <taxon>Agaricomycetes</taxon>
        <taxon>Polyporales</taxon>
        <taxon>Meruliaceae</taxon>
        <taxon>Hermanssonia</taxon>
    </lineage>
</organism>
<evidence type="ECO:0000256" key="1">
    <source>
        <dbReference type="ARBA" id="ARBA00004685"/>
    </source>
</evidence>
<dbReference type="EMBL" id="MLYV02000548">
    <property type="protein sequence ID" value="PSR83957.1"/>
    <property type="molecule type" value="Genomic_DNA"/>
</dbReference>
<evidence type="ECO:0000313" key="3">
    <source>
        <dbReference type="EMBL" id="PSR83957.1"/>
    </source>
</evidence>
<dbReference type="AlphaFoldDB" id="A0A2R6P245"/>
<dbReference type="STRING" id="98765.A0A2R6P245"/>
<gene>
    <name evidence="3" type="ORF">PHLCEN_2v5561</name>
</gene>
<comment type="pathway">
    <text evidence="1">Mycotoxin biosynthesis.</text>
</comment>
<dbReference type="PANTHER" id="PTHR33365">
    <property type="entry name" value="YALI0B05434P"/>
    <property type="match status" value="1"/>
</dbReference>
<comment type="similarity">
    <text evidence="2">Belongs to the ustYa family.</text>
</comment>
<protein>
    <submittedName>
        <fullName evidence="3">Uncharacterized protein</fullName>
    </submittedName>
</protein>
<dbReference type="OrthoDB" id="3687641at2759"/>
<reference evidence="3 4" key="1">
    <citation type="submission" date="2018-02" db="EMBL/GenBank/DDBJ databases">
        <title>Genome sequence of the basidiomycete white-rot fungus Phlebia centrifuga.</title>
        <authorList>
            <person name="Granchi Z."/>
            <person name="Peng M."/>
            <person name="de Vries R.P."/>
            <person name="Hilden K."/>
            <person name="Makela M.R."/>
            <person name="Grigoriev I."/>
            <person name="Riley R."/>
        </authorList>
    </citation>
    <scope>NUCLEOTIDE SEQUENCE [LARGE SCALE GENOMIC DNA]</scope>
    <source>
        <strain evidence="3 4">FBCC195</strain>
    </source>
</reference>
<evidence type="ECO:0000256" key="2">
    <source>
        <dbReference type="ARBA" id="ARBA00035112"/>
    </source>
</evidence>
<name>A0A2R6P245_9APHY</name>
<dbReference type="Proteomes" id="UP000186601">
    <property type="component" value="Unassembled WGS sequence"/>
</dbReference>